<evidence type="ECO:0000313" key="1">
    <source>
        <dbReference type="EMBL" id="KAK3313510.1"/>
    </source>
</evidence>
<evidence type="ECO:0000313" key="2">
    <source>
        <dbReference type="Proteomes" id="UP001283341"/>
    </source>
</evidence>
<dbReference type="AlphaFoldDB" id="A0AAE0HV69"/>
<comment type="caution">
    <text evidence="1">The sequence shown here is derived from an EMBL/GenBank/DDBJ whole genome shotgun (WGS) entry which is preliminary data.</text>
</comment>
<sequence>MDAWDGLESIARAATLQHCTPEDEPHADTVERWQALFGYTYAEAVQQIKDKRRDLGQTTLSEASWETISADREAEGFDKETYEHSCWLARSKSARHHAVVTGPPPPPLPAGQKRVIRPQIYLLKLEGPLPTPNSLASGLLQGQRGRKGTILGRFSDMKSSFEPIFIHYSVAEKSLSDICVYPTLGIDTTLPQHRATQSVMVRPAQDEDPVWYFFYGTLVDPAVLKRLLELDREPTYRSAKVLGGKL</sequence>
<dbReference type="EMBL" id="JAUEDM010000007">
    <property type="protein sequence ID" value="KAK3313510.1"/>
    <property type="molecule type" value="Genomic_DNA"/>
</dbReference>
<organism evidence="1 2">
    <name type="scientific">Apodospora peruviana</name>
    <dbReference type="NCBI Taxonomy" id="516989"/>
    <lineage>
        <taxon>Eukaryota</taxon>
        <taxon>Fungi</taxon>
        <taxon>Dikarya</taxon>
        <taxon>Ascomycota</taxon>
        <taxon>Pezizomycotina</taxon>
        <taxon>Sordariomycetes</taxon>
        <taxon>Sordariomycetidae</taxon>
        <taxon>Sordariales</taxon>
        <taxon>Lasiosphaeriaceae</taxon>
        <taxon>Apodospora</taxon>
    </lineage>
</organism>
<proteinExistence type="predicted"/>
<keyword evidence="2" id="KW-1185">Reference proteome</keyword>
<reference evidence="1" key="2">
    <citation type="submission" date="2023-06" db="EMBL/GenBank/DDBJ databases">
        <authorList>
            <consortium name="Lawrence Berkeley National Laboratory"/>
            <person name="Haridas S."/>
            <person name="Hensen N."/>
            <person name="Bonometti L."/>
            <person name="Westerberg I."/>
            <person name="Brannstrom I.O."/>
            <person name="Guillou S."/>
            <person name="Cros-Aarteil S."/>
            <person name="Calhoun S."/>
            <person name="Kuo A."/>
            <person name="Mondo S."/>
            <person name="Pangilinan J."/>
            <person name="Riley R."/>
            <person name="Labutti K."/>
            <person name="Andreopoulos B."/>
            <person name="Lipzen A."/>
            <person name="Chen C."/>
            <person name="Yanf M."/>
            <person name="Daum C."/>
            <person name="Ng V."/>
            <person name="Clum A."/>
            <person name="Steindorff A."/>
            <person name="Ohm R."/>
            <person name="Martin F."/>
            <person name="Silar P."/>
            <person name="Natvig D."/>
            <person name="Lalanne C."/>
            <person name="Gautier V."/>
            <person name="Ament-Velasquez S.L."/>
            <person name="Kruys A."/>
            <person name="Hutchinson M.I."/>
            <person name="Powell A.J."/>
            <person name="Barry K."/>
            <person name="Miller A.N."/>
            <person name="Grigoriev I.V."/>
            <person name="Debuchy R."/>
            <person name="Gladieux P."/>
            <person name="Thoren M.H."/>
            <person name="Johannesson H."/>
        </authorList>
    </citation>
    <scope>NUCLEOTIDE SEQUENCE</scope>
    <source>
        <strain evidence="1">CBS 118394</strain>
    </source>
</reference>
<accession>A0AAE0HV69</accession>
<name>A0AAE0HV69_9PEZI</name>
<gene>
    <name evidence="1" type="ORF">B0H66DRAFT_629460</name>
</gene>
<protein>
    <recommendedName>
        <fullName evidence="3">Gamma-glutamylcyclotransferase AIG2-like domain-containing protein</fullName>
    </recommendedName>
</protein>
<dbReference type="Proteomes" id="UP001283341">
    <property type="component" value="Unassembled WGS sequence"/>
</dbReference>
<reference evidence="1" key="1">
    <citation type="journal article" date="2023" name="Mol. Phylogenet. Evol.">
        <title>Genome-scale phylogeny and comparative genomics of the fungal order Sordariales.</title>
        <authorList>
            <person name="Hensen N."/>
            <person name="Bonometti L."/>
            <person name="Westerberg I."/>
            <person name="Brannstrom I.O."/>
            <person name="Guillou S."/>
            <person name="Cros-Aarteil S."/>
            <person name="Calhoun S."/>
            <person name="Haridas S."/>
            <person name="Kuo A."/>
            <person name="Mondo S."/>
            <person name="Pangilinan J."/>
            <person name="Riley R."/>
            <person name="LaButti K."/>
            <person name="Andreopoulos B."/>
            <person name="Lipzen A."/>
            <person name="Chen C."/>
            <person name="Yan M."/>
            <person name="Daum C."/>
            <person name="Ng V."/>
            <person name="Clum A."/>
            <person name="Steindorff A."/>
            <person name="Ohm R.A."/>
            <person name="Martin F."/>
            <person name="Silar P."/>
            <person name="Natvig D.O."/>
            <person name="Lalanne C."/>
            <person name="Gautier V."/>
            <person name="Ament-Velasquez S.L."/>
            <person name="Kruys A."/>
            <person name="Hutchinson M.I."/>
            <person name="Powell A.J."/>
            <person name="Barry K."/>
            <person name="Miller A.N."/>
            <person name="Grigoriev I.V."/>
            <person name="Debuchy R."/>
            <person name="Gladieux P."/>
            <person name="Hiltunen Thoren M."/>
            <person name="Johannesson H."/>
        </authorList>
    </citation>
    <scope>NUCLEOTIDE SEQUENCE</scope>
    <source>
        <strain evidence="1">CBS 118394</strain>
    </source>
</reference>
<evidence type="ECO:0008006" key="3">
    <source>
        <dbReference type="Google" id="ProtNLM"/>
    </source>
</evidence>